<evidence type="ECO:0000313" key="1">
    <source>
        <dbReference type="EMBL" id="MBF6224978.1"/>
    </source>
</evidence>
<keyword evidence="2" id="KW-1185">Reference proteome</keyword>
<evidence type="ECO:0000313" key="2">
    <source>
        <dbReference type="Proteomes" id="UP000807309"/>
    </source>
</evidence>
<reference evidence="1 2" key="1">
    <citation type="submission" date="2020-10" db="EMBL/GenBank/DDBJ databases">
        <title>Identification of Nocardia species via Next-generation sequencing and recognition of intraspecies genetic diversity.</title>
        <authorList>
            <person name="Li P."/>
            <person name="Li P."/>
            <person name="Lu B."/>
        </authorList>
    </citation>
    <scope>NUCLEOTIDE SEQUENCE [LARGE SCALE GENOMIC DNA]</scope>
    <source>
        <strain evidence="1 2">N-11</strain>
    </source>
</reference>
<dbReference type="Proteomes" id="UP000807309">
    <property type="component" value="Unassembled WGS sequence"/>
</dbReference>
<accession>A0ABS0C3K8</accession>
<dbReference type="EMBL" id="JADLRE010000004">
    <property type="protein sequence ID" value="MBF6224978.1"/>
    <property type="molecule type" value="Genomic_DNA"/>
</dbReference>
<organism evidence="1 2">
    <name type="scientific">Nocardia abscessus</name>
    <dbReference type="NCBI Taxonomy" id="120957"/>
    <lineage>
        <taxon>Bacteria</taxon>
        <taxon>Bacillati</taxon>
        <taxon>Actinomycetota</taxon>
        <taxon>Actinomycetes</taxon>
        <taxon>Mycobacteriales</taxon>
        <taxon>Nocardiaceae</taxon>
        <taxon>Nocardia</taxon>
    </lineage>
</organism>
<comment type="caution">
    <text evidence="1">The sequence shown here is derived from an EMBL/GenBank/DDBJ whole genome shotgun (WGS) entry which is preliminary data.</text>
</comment>
<dbReference type="RefSeq" id="WP_195032258.1">
    <property type="nucleotide sequence ID" value="NZ_JADLRE010000004.1"/>
</dbReference>
<gene>
    <name evidence="1" type="ORF">IU470_07625</name>
</gene>
<protein>
    <submittedName>
        <fullName evidence="1">Uncharacterized protein</fullName>
    </submittedName>
</protein>
<sequence>MEFKAGRLGEKCLPQLEKDAAALEAGWTIEWYKVPGAKVDSKVVVKMQELSERYPDQFVAITVTREQFAKAIELGKQRDRRRASGISADPPVVC</sequence>
<name>A0ABS0C3K8_9NOCA</name>
<proteinExistence type="predicted"/>